<dbReference type="PANTHER" id="PTHR10996">
    <property type="entry name" value="2-HYDROXYACID DEHYDROGENASE-RELATED"/>
    <property type="match status" value="1"/>
</dbReference>
<dbReference type="Proteomes" id="UP000185904">
    <property type="component" value="Unassembled WGS sequence"/>
</dbReference>
<evidence type="ECO:0000259" key="2">
    <source>
        <dbReference type="Pfam" id="PF02826"/>
    </source>
</evidence>
<dbReference type="EMBL" id="LVCJ01000101">
    <property type="protein sequence ID" value="OAL26610.1"/>
    <property type="molecule type" value="Genomic_DNA"/>
</dbReference>
<dbReference type="InterPro" id="IPR029752">
    <property type="entry name" value="D-isomer_DH_CS1"/>
</dbReference>
<evidence type="ECO:0000313" key="4">
    <source>
        <dbReference type="Proteomes" id="UP000185904"/>
    </source>
</evidence>
<evidence type="ECO:0000256" key="1">
    <source>
        <dbReference type="ARBA" id="ARBA00023002"/>
    </source>
</evidence>
<dbReference type="OrthoDB" id="9991913at2759"/>
<dbReference type="InterPro" id="IPR050223">
    <property type="entry name" value="D-isomer_2-hydroxyacid_DH"/>
</dbReference>
<dbReference type="CDD" id="cd12168">
    <property type="entry name" value="Mand_dh_like"/>
    <property type="match status" value="1"/>
</dbReference>
<sequence>MGSKFPPAAASSMNIEKPTVLFINSSTGAQDATRWAGIAQRFEMLEYDCPTVAEFISRLKTPNHPYTRIEALVWAGWLKAGPYAAQSEQLLRGEPLELMPNTLKLISCSGHGYDHADVGRMSERGILFCNTPNACTEATANVGLALILNVFRYLSFAERCARTVMTGGWQRSRMLGSVAQDPAGQVLGIVGMGSIGRVIATKAAAALGMKIHYHNRRRLSDQDEMVGPGHQRAVYHESIHSLLRAADCICLACGCTPEMRHMLSTEEFNLAKPTGVRVVNVGRGPLIDEAALLKAMEDGKVTGVGLDVHEDEPNINPQLLDNYMVTVLPHVGTCSRSSWINIECQQLHDLEEFFFGSGNPVNGVNRDQLRDHLLGKTTIRC</sequence>
<accession>A0A178C9H5</accession>
<dbReference type="Pfam" id="PF02826">
    <property type="entry name" value="2-Hacid_dh_C"/>
    <property type="match status" value="1"/>
</dbReference>
<dbReference type="SUPFAM" id="SSF51735">
    <property type="entry name" value="NAD(P)-binding Rossmann-fold domains"/>
    <property type="match status" value="1"/>
</dbReference>
<organism evidence="3 4">
    <name type="scientific">Fonsecaea nubica</name>
    <dbReference type="NCBI Taxonomy" id="856822"/>
    <lineage>
        <taxon>Eukaryota</taxon>
        <taxon>Fungi</taxon>
        <taxon>Dikarya</taxon>
        <taxon>Ascomycota</taxon>
        <taxon>Pezizomycotina</taxon>
        <taxon>Eurotiomycetes</taxon>
        <taxon>Chaetothyriomycetidae</taxon>
        <taxon>Chaetothyriales</taxon>
        <taxon>Herpotrichiellaceae</taxon>
        <taxon>Fonsecaea</taxon>
    </lineage>
</organism>
<gene>
    <name evidence="3" type="ORF">AYO20_10034</name>
</gene>
<dbReference type="PROSITE" id="PS00065">
    <property type="entry name" value="D_2_HYDROXYACID_DH_1"/>
    <property type="match status" value="1"/>
</dbReference>
<dbReference type="GO" id="GO:0016618">
    <property type="term" value="F:hydroxypyruvate reductase [NAD(P)H] activity"/>
    <property type="evidence" value="ECO:0007669"/>
    <property type="project" value="TreeGrafter"/>
</dbReference>
<proteinExistence type="predicted"/>
<keyword evidence="1" id="KW-0560">Oxidoreductase</keyword>
<dbReference type="GO" id="GO:0005829">
    <property type="term" value="C:cytosol"/>
    <property type="evidence" value="ECO:0007669"/>
    <property type="project" value="TreeGrafter"/>
</dbReference>
<protein>
    <recommendedName>
        <fullName evidence="2">D-isomer specific 2-hydroxyacid dehydrogenase NAD-binding domain-containing protein</fullName>
    </recommendedName>
</protein>
<name>A0A178C9H5_9EURO</name>
<dbReference type="InterPro" id="IPR006140">
    <property type="entry name" value="D-isomer_DH_NAD-bd"/>
</dbReference>
<keyword evidence="4" id="KW-1185">Reference proteome</keyword>
<dbReference type="Gene3D" id="3.40.50.720">
    <property type="entry name" value="NAD(P)-binding Rossmann-like Domain"/>
    <property type="match status" value="2"/>
</dbReference>
<dbReference type="SUPFAM" id="SSF52283">
    <property type="entry name" value="Formate/glycerate dehydrogenase catalytic domain-like"/>
    <property type="match status" value="1"/>
</dbReference>
<comment type="caution">
    <text evidence="3">The sequence shown here is derived from an EMBL/GenBank/DDBJ whole genome shotgun (WGS) entry which is preliminary data.</text>
</comment>
<reference evidence="3 4" key="1">
    <citation type="submission" date="2016-03" db="EMBL/GenBank/DDBJ databases">
        <title>The draft genome sequence of Fonsecaea nubica causative agent of cutaneous subcutaneous infection in human host.</title>
        <authorList>
            <person name="Costa F."/>
            <person name="Sybren D.H."/>
            <person name="Raittz R.T."/>
            <person name="Weiss V.A."/>
            <person name="Leao A.C."/>
            <person name="Gomes R."/>
            <person name="De Souza E.M."/>
            <person name="Pedrosa F.O."/>
            <person name="Steffens M.B."/>
            <person name="Bombassaro A."/>
            <person name="Tadra-Sfeir M.Z."/>
            <person name="Moreno L.F."/>
            <person name="Najafzadeh M.J."/>
            <person name="Felipe M.S."/>
            <person name="Teixeira M."/>
            <person name="Sun J."/>
            <person name="Xi L."/>
            <person name="Castro M.A."/>
            <person name="Vicente V.A."/>
        </authorList>
    </citation>
    <scope>NUCLEOTIDE SEQUENCE [LARGE SCALE GENOMIC DNA]</scope>
    <source>
        <strain evidence="3 4">CBS 269.64</strain>
    </source>
</reference>
<dbReference type="AlphaFoldDB" id="A0A178C9H5"/>
<dbReference type="InterPro" id="IPR036291">
    <property type="entry name" value="NAD(P)-bd_dom_sf"/>
</dbReference>
<evidence type="ECO:0000313" key="3">
    <source>
        <dbReference type="EMBL" id="OAL26610.1"/>
    </source>
</evidence>
<dbReference type="GO" id="GO:0030267">
    <property type="term" value="F:glyoxylate reductase (NADPH) activity"/>
    <property type="evidence" value="ECO:0007669"/>
    <property type="project" value="TreeGrafter"/>
</dbReference>
<dbReference type="PANTHER" id="PTHR10996:SF281">
    <property type="entry name" value="D-ISOMER SPECIFIC 2-HYDROXYACID DEHYDROGENASE NAD-BINDING DOMAIN-CONTAINING PROTEIN-RELATED"/>
    <property type="match status" value="1"/>
</dbReference>
<feature type="domain" description="D-isomer specific 2-hydroxyacid dehydrogenase NAD-binding" evidence="2">
    <location>
        <begin position="145"/>
        <end position="332"/>
    </location>
</feature>
<dbReference type="GeneID" id="34593427"/>
<dbReference type="GO" id="GO:0051287">
    <property type="term" value="F:NAD binding"/>
    <property type="evidence" value="ECO:0007669"/>
    <property type="project" value="InterPro"/>
</dbReference>
<dbReference type="RefSeq" id="XP_022495735.1">
    <property type="nucleotide sequence ID" value="XM_022648298.1"/>
</dbReference>